<proteinExistence type="predicted"/>
<organism evidence="1 2">
    <name type="scientific">Mycolicibacterium hippocampi</name>
    <dbReference type="NCBI Taxonomy" id="659824"/>
    <lineage>
        <taxon>Bacteria</taxon>
        <taxon>Bacillati</taxon>
        <taxon>Actinomycetota</taxon>
        <taxon>Actinomycetes</taxon>
        <taxon>Mycobacteriales</taxon>
        <taxon>Mycobacteriaceae</taxon>
        <taxon>Mycolicibacterium</taxon>
    </lineage>
</organism>
<sequence length="119" mass="12366">MIVTGAMLAESASVADNKLDVRGGVVDTYRIGPDRVIPVTLVVLTQTQPFDKAPTVNLTITTPGGGSTEHDFDVPESSLGGEIGFVVAPLRISAPSDGRYVLSVRAQSGLVALPLTVFS</sequence>
<comment type="caution">
    <text evidence="1">The sequence shown here is derived from an EMBL/GenBank/DDBJ whole genome shotgun (WGS) entry which is preliminary data.</text>
</comment>
<accession>A0A850PS14</accession>
<evidence type="ECO:0000313" key="1">
    <source>
        <dbReference type="EMBL" id="NVN53338.1"/>
    </source>
</evidence>
<keyword evidence="2" id="KW-1185">Reference proteome</keyword>
<gene>
    <name evidence="1" type="ORF">HLY00_3683</name>
</gene>
<dbReference type="Proteomes" id="UP000570517">
    <property type="component" value="Unassembled WGS sequence"/>
</dbReference>
<name>A0A850PS14_9MYCO</name>
<dbReference type="AlphaFoldDB" id="A0A850PS14"/>
<protein>
    <submittedName>
        <fullName evidence="1">Uncharacterized protein</fullName>
    </submittedName>
</protein>
<dbReference type="RefSeq" id="WP_178361569.1">
    <property type="nucleotide sequence ID" value="NZ_JABFYL010000049.1"/>
</dbReference>
<evidence type="ECO:0000313" key="2">
    <source>
        <dbReference type="Proteomes" id="UP000570517"/>
    </source>
</evidence>
<reference evidence="1 2" key="1">
    <citation type="submission" date="2020-05" db="EMBL/GenBank/DDBJ databases">
        <title>Draft genome sequence of Mycobacterium hippocampi DL, isolated from European seabass, Dicentrarchus labrax, reared in fish farms.</title>
        <authorList>
            <person name="Stathopoulou P."/>
            <person name="Asimakis E."/>
            <person name="Tzokas K."/>
            <person name="Batargias C."/>
            <person name="Tsiamis G."/>
        </authorList>
    </citation>
    <scope>NUCLEOTIDE SEQUENCE [LARGE SCALE GENOMIC DNA]</scope>
    <source>
        <strain evidence="1 2">DL</strain>
    </source>
</reference>
<dbReference type="EMBL" id="JABFYL010000049">
    <property type="protein sequence ID" value="NVN53338.1"/>
    <property type="molecule type" value="Genomic_DNA"/>
</dbReference>